<feature type="transmembrane region" description="Helical" evidence="1">
    <location>
        <begin position="20"/>
        <end position="38"/>
    </location>
</feature>
<feature type="transmembrane region" description="Helical" evidence="1">
    <location>
        <begin position="172"/>
        <end position="187"/>
    </location>
</feature>
<dbReference type="AlphaFoldDB" id="A0A6M0H6V6"/>
<feature type="transmembrane region" description="Helical" evidence="1">
    <location>
        <begin position="140"/>
        <end position="160"/>
    </location>
</feature>
<protein>
    <recommendedName>
        <fullName evidence="4">Mg2+ and Co2+ transporter CorB</fullName>
    </recommendedName>
</protein>
<evidence type="ECO:0008006" key="4">
    <source>
        <dbReference type="Google" id="ProtNLM"/>
    </source>
</evidence>
<organism evidence="2 3">
    <name type="scientific">Clostridium senegalense</name>
    <dbReference type="NCBI Taxonomy" id="1465809"/>
    <lineage>
        <taxon>Bacteria</taxon>
        <taxon>Bacillati</taxon>
        <taxon>Bacillota</taxon>
        <taxon>Clostridia</taxon>
        <taxon>Eubacteriales</taxon>
        <taxon>Clostridiaceae</taxon>
        <taxon>Clostridium</taxon>
    </lineage>
</organism>
<dbReference type="Proteomes" id="UP000481872">
    <property type="component" value="Unassembled WGS sequence"/>
</dbReference>
<sequence length="209" mass="22325">MGTSNKNKNSKQENGERRWLITIVITTFVISGTVSLISESTLSKVNILVALAILFGIILLGVVFDIVGTAVTAGDETPFHSMASKRVPEAKIVVKLIRNASKVSNFCNDVIGDVAGIISGSVGVVIVSKILQAKPNLNQILIAATISAVIAAMTVGGKAMGKKVAISKSNDILFSVSKIIYFFQLIGKGKNPFKNKKIDIKNKKQLIQK</sequence>
<keyword evidence="3" id="KW-1185">Reference proteome</keyword>
<feature type="transmembrane region" description="Helical" evidence="1">
    <location>
        <begin position="45"/>
        <end position="64"/>
    </location>
</feature>
<comment type="caution">
    <text evidence="2">The sequence shown here is derived from an EMBL/GenBank/DDBJ whole genome shotgun (WGS) entry which is preliminary data.</text>
</comment>
<evidence type="ECO:0000313" key="3">
    <source>
        <dbReference type="Proteomes" id="UP000481872"/>
    </source>
</evidence>
<dbReference type="EMBL" id="JAAGPU010000031">
    <property type="protein sequence ID" value="NEU06034.1"/>
    <property type="molecule type" value="Genomic_DNA"/>
</dbReference>
<keyword evidence="1" id="KW-1133">Transmembrane helix</keyword>
<evidence type="ECO:0000256" key="1">
    <source>
        <dbReference type="SAM" id="Phobius"/>
    </source>
</evidence>
<feature type="transmembrane region" description="Helical" evidence="1">
    <location>
        <begin position="110"/>
        <end position="128"/>
    </location>
</feature>
<keyword evidence="1" id="KW-0472">Membrane</keyword>
<gene>
    <name evidence="2" type="ORF">G3M99_14455</name>
</gene>
<reference evidence="2 3" key="1">
    <citation type="submission" date="2020-02" db="EMBL/GenBank/DDBJ databases">
        <title>Genome assembly of a novel Clostridium senegalense strain.</title>
        <authorList>
            <person name="Gupta T.B."/>
            <person name="Jauregui R."/>
            <person name="Maclean P."/>
            <person name="Nawarathana A."/>
            <person name="Brightwell G."/>
        </authorList>
    </citation>
    <scope>NUCLEOTIDE SEQUENCE [LARGE SCALE GENOMIC DNA]</scope>
    <source>
        <strain evidence="2 3">AGRFS4</strain>
    </source>
</reference>
<proteinExistence type="predicted"/>
<name>A0A6M0H6V6_9CLOT</name>
<keyword evidence="1" id="KW-0812">Transmembrane</keyword>
<accession>A0A6M0H6V6</accession>
<dbReference type="RefSeq" id="WP_199870599.1">
    <property type="nucleotide sequence ID" value="NZ_JAAGPU010000031.1"/>
</dbReference>
<evidence type="ECO:0000313" key="2">
    <source>
        <dbReference type="EMBL" id="NEU06034.1"/>
    </source>
</evidence>